<proteinExistence type="predicted"/>
<protein>
    <submittedName>
        <fullName evidence="1">Uncharacterized protein</fullName>
    </submittedName>
</protein>
<dbReference type="EMBL" id="VSRR010073159">
    <property type="protein sequence ID" value="MPC86980.1"/>
    <property type="molecule type" value="Genomic_DNA"/>
</dbReference>
<keyword evidence="2" id="KW-1185">Reference proteome</keyword>
<evidence type="ECO:0000313" key="1">
    <source>
        <dbReference type="EMBL" id="MPC86980.1"/>
    </source>
</evidence>
<organism evidence="1 2">
    <name type="scientific">Portunus trituberculatus</name>
    <name type="common">Swimming crab</name>
    <name type="synonym">Neptunus trituberculatus</name>
    <dbReference type="NCBI Taxonomy" id="210409"/>
    <lineage>
        <taxon>Eukaryota</taxon>
        <taxon>Metazoa</taxon>
        <taxon>Ecdysozoa</taxon>
        <taxon>Arthropoda</taxon>
        <taxon>Crustacea</taxon>
        <taxon>Multicrustacea</taxon>
        <taxon>Malacostraca</taxon>
        <taxon>Eumalacostraca</taxon>
        <taxon>Eucarida</taxon>
        <taxon>Decapoda</taxon>
        <taxon>Pleocyemata</taxon>
        <taxon>Brachyura</taxon>
        <taxon>Eubrachyura</taxon>
        <taxon>Portunoidea</taxon>
        <taxon>Portunidae</taxon>
        <taxon>Portuninae</taxon>
        <taxon>Portunus</taxon>
    </lineage>
</organism>
<name>A0A5B7IQT2_PORTR</name>
<comment type="caution">
    <text evidence="1">The sequence shown here is derived from an EMBL/GenBank/DDBJ whole genome shotgun (WGS) entry which is preliminary data.</text>
</comment>
<gene>
    <name evidence="1" type="ORF">E2C01_081825</name>
</gene>
<accession>A0A5B7IQT2</accession>
<reference evidence="1 2" key="1">
    <citation type="submission" date="2019-05" db="EMBL/GenBank/DDBJ databases">
        <title>Another draft genome of Portunus trituberculatus and its Hox gene families provides insights of decapod evolution.</title>
        <authorList>
            <person name="Jeong J.-H."/>
            <person name="Song I."/>
            <person name="Kim S."/>
            <person name="Choi T."/>
            <person name="Kim D."/>
            <person name="Ryu S."/>
            <person name="Kim W."/>
        </authorList>
    </citation>
    <scope>NUCLEOTIDE SEQUENCE [LARGE SCALE GENOMIC DNA]</scope>
    <source>
        <tissue evidence="1">Muscle</tissue>
    </source>
</reference>
<dbReference type="Proteomes" id="UP000324222">
    <property type="component" value="Unassembled WGS sequence"/>
</dbReference>
<sequence>MKTRERGANDVFEGGENDRLSICYVTRNGHVEVTPVNIPKITPSVICSAATIPNTVKPISDQEFSTVRHQYLTSVRRALLLSHISLMAH</sequence>
<dbReference type="AlphaFoldDB" id="A0A5B7IQT2"/>
<evidence type="ECO:0000313" key="2">
    <source>
        <dbReference type="Proteomes" id="UP000324222"/>
    </source>
</evidence>